<proteinExistence type="predicted"/>
<dbReference type="Proteomes" id="UP001284601">
    <property type="component" value="Unassembled WGS sequence"/>
</dbReference>
<dbReference type="EMBL" id="JAWSTH010000021">
    <property type="protein sequence ID" value="MDW5594739.1"/>
    <property type="molecule type" value="Genomic_DNA"/>
</dbReference>
<comment type="caution">
    <text evidence="1">The sequence shown here is derived from an EMBL/GenBank/DDBJ whole genome shotgun (WGS) entry which is preliminary data.</text>
</comment>
<keyword evidence="2" id="KW-1185">Reference proteome</keyword>
<dbReference type="RefSeq" id="WP_318597044.1">
    <property type="nucleotide sequence ID" value="NZ_JAWSTH010000021.1"/>
</dbReference>
<accession>A0ABU4HRQ6</accession>
<reference evidence="2" key="1">
    <citation type="submission" date="2023-07" db="EMBL/GenBank/DDBJ databases">
        <title>Conexibacter stalactiti sp. nov., isolated from stalactites in a lava cave and emended description of the genus Conexibacter.</title>
        <authorList>
            <person name="Lee S.D."/>
        </authorList>
    </citation>
    <scope>NUCLEOTIDE SEQUENCE [LARGE SCALE GENOMIC DNA]</scope>
    <source>
        <strain evidence="2">KCTC 39840</strain>
    </source>
</reference>
<reference evidence="1 2" key="2">
    <citation type="submission" date="2023-10" db="EMBL/GenBank/DDBJ databases">
        <authorList>
            <person name="Han X.F."/>
        </authorList>
    </citation>
    <scope>NUCLEOTIDE SEQUENCE [LARGE SCALE GENOMIC DNA]</scope>
    <source>
        <strain evidence="1 2">KCTC 39840</strain>
    </source>
</reference>
<protein>
    <submittedName>
        <fullName evidence="1">Uncharacterized protein</fullName>
    </submittedName>
</protein>
<sequence>MVDLWWLPLGAGGRFVRFNGRAYEALVARMQRRPPRDLYHAALELRADGQRWVIEMAPAWDGAGGGSGGRGVVAEGPVGTRRAGRLRLFRYEIRRWRGGEIPDLAEAVGSPRRISGDEDAARRLLALVPQVPTHVWGRDELGAGDMWNSNSVVAWLLVRGGLDAAAVRPPVGGRAPGWRAGLVAAAGGATRPARRTRSA</sequence>
<evidence type="ECO:0000313" key="1">
    <source>
        <dbReference type="EMBL" id="MDW5594739.1"/>
    </source>
</evidence>
<evidence type="ECO:0000313" key="2">
    <source>
        <dbReference type="Proteomes" id="UP001284601"/>
    </source>
</evidence>
<organism evidence="1 2">
    <name type="scientific">Conexibacter stalactiti</name>
    <dbReference type="NCBI Taxonomy" id="1940611"/>
    <lineage>
        <taxon>Bacteria</taxon>
        <taxon>Bacillati</taxon>
        <taxon>Actinomycetota</taxon>
        <taxon>Thermoleophilia</taxon>
        <taxon>Solirubrobacterales</taxon>
        <taxon>Conexibacteraceae</taxon>
        <taxon>Conexibacter</taxon>
    </lineage>
</organism>
<gene>
    <name evidence="1" type="ORF">R7226_10350</name>
</gene>
<name>A0ABU4HRQ6_9ACTN</name>